<feature type="region of interest" description="Disordered" evidence="6">
    <location>
        <begin position="338"/>
        <end position="357"/>
    </location>
</feature>
<evidence type="ECO:0000256" key="2">
    <source>
        <dbReference type="ARBA" id="ARBA00007144"/>
    </source>
</evidence>
<evidence type="ECO:0000256" key="3">
    <source>
        <dbReference type="ARBA" id="ARBA00022737"/>
    </source>
</evidence>
<keyword evidence="4" id="KW-0333">Golgi apparatus</keyword>
<feature type="compositionally biased region" description="Polar residues" evidence="6">
    <location>
        <begin position="244"/>
        <end position="259"/>
    </location>
</feature>
<comment type="caution">
    <text evidence="8">The sequence shown here is derived from an EMBL/GenBank/DDBJ whole genome shotgun (WGS) entry which is preliminary data.</text>
</comment>
<feature type="domain" description="PDZ GRASP-type" evidence="7">
    <location>
        <begin position="111"/>
        <end position="199"/>
    </location>
</feature>
<feature type="compositionally biased region" description="Polar residues" evidence="6">
    <location>
        <begin position="278"/>
        <end position="304"/>
    </location>
</feature>
<feature type="compositionally biased region" description="Polar residues" evidence="6">
    <location>
        <begin position="340"/>
        <end position="353"/>
    </location>
</feature>
<keyword evidence="3" id="KW-0677">Repeat</keyword>
<sequence>MGGSQSVEIPGGGTEGYHVLRVQENSPGGTAGLEAFFDFIVALNNIRLDQDNDTLKEILKTNVEKPIDMLVYSSKTQNVRKLSITPSASWGGQGLLGVSIRFCSFQNAAENVWRILDLQPNSPAEKAGLNSYQDYVIGADSVLHESEDFFSLVEAHHGRQLKLYVYNVETDKCRDVVIIPDPNWGGEGSLGCGIGYGYLHRIPHNLVNERMSNSESLADKQKKTFSSALGINVGADSAPVIPQSIPQDNKQQVATTPASLFTPPSDVQGASIDPVDQSAPQENQQQPASPSLPVSGTQPVQASVSGPPPPQTITTPLNIPGMPPITVSAPLIMPPPLQPNFASTMTPSPQNAPTLVEASATPQQAFSPWSMPQPQQSPTMMGGFQTPPPLTANYHPRPIALFNPVANSTPTTTSGYQFYDPNNPSGQPAVSHS</sequence>
<evidence type="ECO:0000256" key="6">
    <source>
        <dbReference type="SAM" id="MobiDB-lite"/>
    </source>
</evidence>
<dbReference type="InterPro" id="IPR007583">
    <property type="entry name" value="GRASP55_65"/>
</dbReference>
<dbReference type="Pfam" id="PF04495">
    <property type="entry name" value="GRASP55_65"/>
    <property type="match status" value="1"/>
</dbReference>
<feature type="domain" description="PDZ GRASP-type" evidence="7">
    <location>
        <begin position="15"/>
        <end position="105"/>
    </location>
</feature>
<dbReference type="Gene3D" id="2.30.42.10">
    <property type="match status" value="2"/>
</dbReference>
<feature type="region of interest" description="Disordered" evidence="6">
    <location>
        <begin position="401"/>
        <end position="433"/>
    </location>
</feature>
<evidence type="ECO:0000313" key="9">
    <source>
        <dbReference type="Proteomes" id="UP001642540"/>
    </source>
</evidence>
<dbReference type="InterPro" id="IPR024958">
    <property type="entry name" value="GRASP_PDZ"/>
</dbReference>
<dbReference type="SUPFAM" id="SSF50156">
    <property type="entry name" value="PDZ domain-like"/>
    <property type="match status" value="2"/>
</dbReference>
<evidence type="ECO:0000256" key="5">
    <source>
        <dbReference type="ARBA" id="ARBA00023136"/>
    </source>
</evidence>
<accession>A0ABP1Q5G3</accession>
<gene>
    <name evidence="8" type="ORF">ODALV1_LOCUS5466</name>
</gene>
<proteinExistence type="inferred from homology"/>
<protein>
    <recommendedName>
        <fullName evidence="7">PDZ GRASP-type domain-containing protein</fullName>
    </recommendedName>
</protein>
<dbReference type="PROSITE" id="PS51865">
    <property type="entry name" value="PDZ_GRASP"/>
    <property type="match status" value="2"/>
</dbReference>
<dbReference type="Proteomes" id="UP001642540">
    <property type="component" value="Unassembled WGS sequence"/>
</dbReference>
<evidence type="ECO:0000259" key="7">
    <source>
        <dbReference type="PROSITE" id="PS51865"/>
    </source>
</evidence>
<feature type="region of interest" description="Disordered" evidence="6">
    <location>
        <begin position="240"/>
        <end position="321"/>
    </location>
</feature>
<feature type="compositionally biased region" description="Polar residues" evidence="6">
    <location>
        <begin position="405"/>
        <end position="433"/>
    </location>
</feature>
<comment type="subcellular location">
    <subcellularLocation>
        <location evidence="1">Golgi apparatus membrane</location>
    </subcellularLocation>
</comment>
<dbReference type="PANTHER" id="PTHR12893:SF0">
    <property type="entry name" value="GRASP65"/>
    <property type="match status" value="1"/>
</dbReference>
<dbReference type="InterPro" id="IPR036034">
    <property type="entry name" value="PDZ_sf"/>
</dbReference>
<dbReference type="EMBL" id="CAXLJM020000016">
    <property type="protein sequence ID" value="CAL8083376.1"/>
    <property type="molecule type" value="Genomic_DNA"/>
</dbReference>
<evidence type="ECO:0000256" key="1">
    <source>
        <dbReference type="ARBA" id="ARBA00004394"/>
    </source>
</evidence>
<organism evidence="8 9">
    <name type="scientific">Orchesella dallaii</name>
    <dbReference type="NCBI Taxonomy" id="48710"/>
    <lineage>
        <taxon>Eukaryota</taxon>
        <taxon>Metazoa</taxon>
        <taxon>Ecdysozoa</taxon>
        <taxon>Arthropoda</taxon>
        <taxon>Hexapoda</taxon>
        <taxon>Collembola</taxon>
        <taxon>Entomobryomorpha</taxon>
        <taxon>Entomobryoidea</taxon>
        <taxon>Orchesellidae</taxon>
        <taxon>Orchesellinae</taxon>
        <taxon>Orchesella</taxon>
    </lineage>
</organism>
<comment type="similarity">
    <text evidence="2">Belongs to the GORASP family.</text>
</comment>
<name>A0ABP1Q5G3_9HEXA</name>
<evidence type="ECO:0000313" key="8">
    <source>
        <dbReference type="EMBL" id="CAL8083376.1"/>
    </source>
</evidence>
<dbReference type="PANTHER" id="PTHR12893">
    <property type="entry name" value="GOLGI REASSEMBLY STACKING PROTEIN GRASP"/>
    <property type="match status" value="1"/>
</dbReference>
<evidence type="ECO:0000256" key="4">
    <source>
        <dbReference type="ARBA" id="ARBA00023034"/>
    </source>
</evidence>
<keyword evidence="9" id="KW-1185">Reference proteome</keyword>
<reference evidence="8 9" key="1">
    <citation type="submission" date="2024-08" db="EMBL/GenBank/DDBJ databases">
        <authorList>
            <person name="Cucini C."/>
            <person name="Frati F."/>
        </authorList>
    </citation>
    <scope>NUCLEOTIDE SEQUENCE [LARGE SCALE GENOMIC DNA]</scope>
</reference>
<keyword evidence="5" id="KW-0472">Membrane</keyword>